<organism evidence="1">
    <name type="scientific">Rhizophora mucronata</name>
    <name type="common">Asiatic mangrove</name>
    <dbReference type="NCBI Taxonomy" id="61149"/>
    <lineage>
        <taxon>Eukaryota</taxon>
        <taxon>Viridiplantae</taxon>
        <taxon>Streptophyta</taxon>
        <taxon>Embryophyta</taxon>
        <taxon>Tracheophyta</taxon>
        <taxon>Spermatophyta</taxon>
        <taxon>Magnoliopsida</taxon>
        <taxon>eudicotyledons</taxon>
        <taxon>Gunneridae</taxon>
        <taxon>Pentapetalae</taxon>
        <taxon>rosids</taxon>
        <taxon>fabids</taxon>
        <taxon>Malpighiales</taxon>
        <taxon>Rhizophoraceae</taxon>
        <taxon>Rhizophora</taxon>
    </lineage>
</organism>
<proteinExistence type="predicted"/>
<evidence type="ECO:0000313" key="1">
    <source>
        <dbReference type="EMBL" id="MBX09604.1"/>
    </source>
</evidence>
<dbReference type="EMBL" id="GGEC01029120">
    <property type="protein sequence ID" value="MBX09604.1"/>
    <property type="molecule type" value="Transcribed_RNA"/>
</dbReference>
<dbReference type="AlphaFoldDB" id="A0A2P2KV43"/>
<reference evidence="1" key="1">
    <citation type="submission" date="2018-02" db="EMBL/GenBank/DDBJ databases">
        <title>Rhizophora mucronata_Transcriptome.</title>
        <authorList>
            <person name="Meera S.P."/>
            <person name="Sreeshan A."/>
            <person name="Augustine A."/>
        </authorList>
    </citation>
    <scope>NUCLEOTIDE SEQUENCE</scope>
    <source>
        <tissue evidence="1">Leaf</tissue>
    </source>
</reference>
<accession>A0A2P2KV43</accession>
<protein>
    <submittedName>
        <fullName evidence="1">RNA pseudouridine synthase</fullName>
    </submittedName>
</protein>
<sequence length="81" mass="9077">MVSQGKMRRGSKDNFLVILSKGRKYHDLKICFRSYKFLSRALCTCVPAAAPTSTPEQIRKFEEVTAPSVVKKRASINGKTV</sequence>
<name>A0A2P2KV43_RHIMU</name>